<name>A0A7X1E742_9BACT</name>
<protein>
    <recommendedName>
        <fullName evidence="4">Leucine rich repeat variant</fullName>
    </recommendedName>
</protein>
<dbReference type="EMBL" id="JACHVC010000005">
    <property type="protein sequence ID" value="MBC2604939.1"/>
    <property type="molecule type" value="Genomic_DNA"/>
</dbReference>
<evidence type="ECO:0000313" key="2">
    <source>
        <dbReference type="EMBL" id="MBC2604939.1"/>
    </source>
</evidence>
<dbReference type="SUPFAM" id="SSF48371">
    <property type="entry name" value="ARM repeat"/>
    <property type="match status" value="1"/>
</dbReference>
<feature type="compositionally biased region" description="Polar residues" evidence="1">
    <location>
        <begin position="461"/>
        <end position="476"/>
    </location>
</feature>
<dbReference type="RefSeq" id="WP_185658829.1">
    <property type="nucleotide sequence ID" value="NZ_CAWPOO010000005.1"/>
</dbReference>
<accession>A0A7X1E742</accession>
<dbReference type="InterPro" id="IPR011989">
    <property type="entry name" value="ARM-like"/>
</dbReference>
<evidence type="ECO:0000313" key="3">
    <source>
        <dbReference type="Proteomes" id="UP000526501"/>
    </source>
</evidence>
<organism evidence="2 3">
    <name type="scientific">Pelagicoccus albus</name>
    <dbReference type="NCBI Taxonomy" id="415222"/>
    <lineage>
        <taxon>Bacteria</taxon>
        <taxon>Pseudomonadati</taxon>
        <taxon>Verrucomicrobiota</taxon>
        <taxon>Opitutia</taxon>
        <taxon>Puniceicoccales</taxon>
        <taxon>Pelagicoccaceae</taxon>
        <taxon>Pelagicoccus</taxon>
    </lineage>
</organism>
<dbReference type="Gene3D" id="1.25.10.10">
    <property type="entry name" value="Leucine-rich Repeat Variant"/>
    <property type="match status" value="1"/>
</dbReference>
<evidence type="ECO:0000256" key="1">
    <source>
        <dbReference type="SAM" id="MobiDB-lite"/>
    </source>
</evidence>
<dbReference type="AlphaFoldDB" id="A0A7X1E742"/>
<dbReference type="Proteomes" id="UP000526501">
    <property type="component" value="Unassembled WGS sequence"/>
</dbReference>
<sequence>MDILSINALLDALEEFGPAKVIKGTRKRPISSFALRSLYSDYSHKSTYVLFLAQYPLLPSELALEMTEGLKENQAEVAAALAANPRSPQQALQILSKHTDPLVRTAVAQNPNASPKECQILAQDSAPLVRSRIAENPSLPNFLQFILANDEEAAVKVALAGRENLDADVAYQLSCDKSILVKTALLQNKSLDPEMIQMWADQDDEELQQLLIRRFKHFPASVRNSLRYSSHSSVRFPALDASPLSLAEMLWLAESDSIEDRVYLARQSDLPAAIQRILAQDTSEKARRNLAANSNLLLEIGERIATSHDLQACIALAKNPKASPELLNELCLHPDPQVATLVAYREDLSDKHWNLLINQREDNQVAEHIAFQAVEYPEIEASVASRFSHSLNPSLRAFAAAAFQLPAADLARLAQDHCDKVRESVAQNPSLPEAQLRALCYDQNQDIANTAEKAVAIRLQSPHSSTNEPSARQTHASRAPIESRKKILGKILSFFKE</sequence>
<gene>
    <name evidence="2" type="ORF">H5P27_02675</name>
</gene>
<evidence type="ECO:0008006" key="4">
    <source>
        <dbReference type="Google" id="ProtNLM"/>
    </source>
</evidence>
<keyword evidence="3" id="KW-1185">Reference proteome</keyword>
<proteinExistence type="predicted"/>
<reference evidence="2 3" key="1">
    <citation type="submission" date="2020-07" db="EMBL/GenBank/DDBJ databases">
        <authorList>
            <person name="Feng X."/>
        </authorList>
    </citation>
    <scope>NUCLEOTIDE SEQUENCE [LARGE SCALE GENOMIC DNA]</scope>
    <source>
        <strain evidence="2 3">JCM23202</strain>
    </source>
</reference>
<feature type="region of interest" description="Disordered" evidence="1">
    <location>
        <begin position="460"/>
        <end position="480"/>
    </location>
</feature>
<comment type="caution">
    <text evidence="2">The sequence shown here is derived from an EMBL/GenBank/DDBJ whole genome shotgun (WGS) entry which is preliminary data.</text>
</comment>
<dbReference type="InterPro" id="IPR016024">
    <property type="entry name" value="ARM-type_fold"/>
</dbReference>